<dbReference type="InterPro" id="IPR009003">
    <property type="entry name" value="Peptidase_S1_PA"/>
</dbReference>
<keyword evidence="7" id="KW-1185">Reference proteome</keyword>
<feature type="transmembrane region" description="Helical" evidence="5">
    <location>
        <begin position="70"/>
        <end position="91"/>
    </location>
</feature>
<keyword evidence="5" id="KW-0812">Transmembrane</keyword>
<dbReference type="GO" id="GO:0006508">
    <property type="term" value="P:proteolysis"/>
    <property type="evidence" value="ECO:0007669"/>
    <property type="project" value="UniProtKB-KW"/>
</dbReference>
<reference evidence="7" key="1">
    <citation type="submission" date="2016-10" db="EMBL/GenBank/DDBJ databases">
        <authorList>
            <person name="Varghese N."/>
            <person name="Submissions S."/>
        </authorList>
    </citation>
    <scope>NUCLEOTIDE SEQUENCE [LARGE SCALE GENOMIC DNA]</scope>
    <source>
        <strain evidence="7">CGMCC 4.3519</strain>
    </source>
</reference>
<dbReference type="Proteomes" id="UP000199055">
    <property type="component" value="Unassembled WGS sequence"/>
</dbReference>
<dbReference type="PANTHER" id="PTHR43343">
    <property type="entry name" value="PEPTIDASE S12"/>
    <property type="match status" value="1"/>
</dbReference>
<dbReference type="InterPro" id="IPR043504">
    <property type="entry name" value="Peptidase_S1_PA_chymotrypsin"/>
</dbReference>
<evidence type="ECO:0000256" key="2">
    <source>
        <dbReference type="ARBA" id="ARBA00022670"/>
    </source>
</evidence>
<protein>
    <submittedName>
        <fullName evidence="6">Putative serine protease PepD</fullName>
    </submittedName>
</protein>
<evidence type="ECO:0000256" key="3">
    <source>
        <dbReference type="ARBA" id="ARBA00022801"/>
    </source>
</evidence>
<evidence type="ECO:0000313" key="7">
    <source>
        <dbReference type="Proteomes" id="UP000199055"/>
    </source>
</evidence>
<keyword evidence="2 6" id="KW-0645">Protease</keyword>
<comment type="similarity">
    <text evidence="1">Belongs to the peptidase S1C family.</text>
</comment>
<evidence type="ECO:0000256" key="4">
    <source>
        <dbReference type="SAM" id="MobiDB-lite"/>
    </source>
</evidence>
<keyword evidence="5" id="KW-1133">Transmembrane helix</keyword>
<feature type="region of interest" description="Disordered" evidence="4">
    <location>
        <begin position="17"/>
        <end position="63"/>
    </location>
</feature>
<dbReference type="AlphaFoldDB" id="A0A1H9EEL6"/>
<keyword evidence="3" id="KW-0378">Hydrolase</keyword>
<accession>A0A1H9EEL6</accession>
<evidence type="ECO:0000256" key="1">
    <source>
        <dbReference type="ARBA" id="ARBA00010541"/>
    </source>
</evidence>
<dbReference type="PRINTS" id="PR00834">
    <property type="entry name" value="PROTEASES2C"/>
</dbReference>
<dbReference type="PANTHER" id="PTHR43343:SF3">
    <property type="entry name" value="PROTEASE DO-LIKE 8, CHLOROPLASTIC"/>
    <property type="match status" value="1"/>
</dbReference>
<dbReference type="EMBL" id="FOET01000005">
    <property type="protein sequence ID" value="SEQ24170.1"/>
    <property type="molecule type" value="Genomic_DNA"/>
</dbReference>
<dbReference type="GO" id="GO:0004252">
    <property type="term" value="F:serine-type endopeptidase activity"/>
    <property type="evidence" value="ECO:0007669"/>
    <property type="project" value="InterPro"/>
</dbReference>
<organism evidence="6 7">
    <name type="scientific">Streptomyces radiopugnans</name>
    <dbReference type="NCBI Taxonomy" id="403935"/>
    <lineage>
        <taxon>Bacteria</taxon>
        <taxon>Bacillati</taxon>
        <taxon>Actinomycetota</taxon>
        <taxon>Actinomycetes</taxon>
        <taxon>Kitasatosporales</taxon>
        <taxon>Streptomycetaceae</taxon>
        <taxon>Streptomyces</taxon>
    </lineage>
</organism>
<dbReference type="Gene3D" id="2.40.10.10">
    <property type="entry name" value="Trypsin-like serine proteases"/>
    <property type="match status" value="2"/>
</dbReference>
<gene>
    <name evidence="6" type="ORF">SAMN05216481_10583</name>
</gene>
<dbReference type="STRING" id="403935.SAMN05216481_10583"/>
<feature type="compositionally biased region" description="Pro residues" evidence="4">
    <location>
        <begin position="43"/>
        <end position="55"/>
    </location>
</feature>
<dbReference type="SUPFAM" id="SSF50494">
    <property type="entry name" value="Trypsin-like serine proteases"/>
    <property type="match status" value="1"/>
</dbReference>
<keyword evidence="5" id="KW-0472">Membrane</keyword>
<sequence>MKFSFRARTVVCMSDHETNRAYPPRPPYELAAPGATAPEAAAPAPPQSVPQPEPGTAPGAHARRRAGRPVGLLAAVAVVAAAVGGGTATLAGEAFGDGAAPAATSSVLGTNAADTGTGVAEVVKAVAPGVVEIGASSRSGSATGSGVVISEKGEILTNNHVVSGATEIEVTFSDGGTARAEIVGTEPDLDMALIRVEDTDGLTLAPAELGDSDAVRVGDRVIAFGSPQGLSGTVTSGIVSAKDREVTVERTEEDARPRDDWAWPFEFDGDRYNGDLGSETTTYRAIQTDASLNPGNSGGPLVDMEGRVIGVNSAIHSNASTAAEAGSVGLGFAVPVNDVKEILDDLRADG</sequence>
<dbReference type="InterPro" id="IPR001940">
    <property type="entry name" value="Peptidase_S1C"/>
</dbReference>
<evidence type="ECO:0000313" key="6">
    <source>
        <dbReference type="EMBL" id="SEQ24170.1"/>
    </source>
</evidence>
<evidence type="ECO:0000256" key="5">
    <source>
        <dbReference type="SAM" id="Phobius"/>
    </source>
</evidence>
<proteinExistence type="inferred from homology"/>
<dbReference type="InterPro" id="IPR051201">
    <property type="entry name" value="Chloro_Bact_Ser_Proteases"/>
</dbReference>
<feature type="compositionally biased region" description="Low complexity" evidence="4">
    <location>
        <begin position="31"/>
        <end position="42"/>
    </location>
</feature>
<name>A0A1H9EEL6_9ACTN</name>
<dbReference type="Pfam" id="PF13365">
    <property type="entry name" value="Trypsin_2"/>
    <property type="match status" value="1"/>
</dbReference>